<keyword evidence="4" id="KW-1185">Reference proteome</keyword>
<evidence type="ECO:0000259" key="2">
    <source>
        <dbReference type="Pfam" id="PF05872"/>
    </source>
</evidence>
<dbReference type="InterPro" id="IPR051162">
    <property type="entry name" value="T4SS_component"/>
</dbReference>
<dbReference type="InterPro" id="IPR027417">
    <property type="entry name" value="P-loop_NTPase"/>
</dbReference>
<protein>
    <submittedName>
        <fullName evidence="3">DUF853 family protein</fullName>
    </submittedName>
</protein>
<dbReference type="InterPro" id="IPR033186">
    <property type="entry name" value="HerA_C"/>
</dbReference>
<gene>
    <name evidence="3" type="ORF">P3H78_27245</name>
</gene>
<dbReference type="Pfam" id="PF05872">
    <property type="entry name" value="HerA_C"/>
    <property type="match status" value="1"/>
</dbReference>
<reference evidence="3 4" key="1">
    <citation type="submission" date="2023-03" db="EMBL/GenBank/DDBJ databases">
        <title>Draft genome sequence of Streptomyces sp. K1PA1 isolated from peat swamp forest in Thailand.</title>
        <authorList>
            <person name="Klaysubun C."/>
            <person name="Duangmal K."/>
        </authorList>
    </citation>
    <scope>NUCLEOTIDE SEQUENCE [LARGE SCALE GENOMIC DNA]</scope>
    <source>
        <strain evidence="3 4">K1PA1</strain>
    </source>
</reference>
<evidence type="ECO:0000313" key="3">
    <source>
        <dbReference type="EMBL" id="MDF3302261.1"/>
    </source>
</evidence>
<dbReference type="Gene3D" id="3.40.50.300">
    <property type="entry name" value="P-loop containing nucleotide triphosphate hydrolases"/>
    <property type="match status" value="2"/>
</dbReference>
<dbReference type="EMBL" id="JARJBB010000020">
    <property type="protein sequence ID" value="MDF3302261.1"/>
    <property type="molecule type" value="Genomic_DNA"/>
</dbReference>
<comment type="caution">
    <text evidence="3">The sequence shown here is derived from an EMBL/GenBank/DDBJ whole genome shotgun (WGS) entry which is preliminary data.</text>
</comment>
<sequence length="542" mass="57180">MSDSQGAPDRAASGAPGTGPALPAEAAPIAAGYAFTGPALDLGALVWDGHCLPDAQIRVPLPMLNRHGLVAGATGTGKTKTLQLMAEQLSAQGVPVFLADVKGDLSGISAPGAAGDRVGSRAAEVRQDWTAEGFPTEFYALGGQGHGIPVRATVTSFGPVLLSKVLRLNQTQEQSLGLIFHYADTKGLELIDLKDLRAVVTFLTSDEGKSELKSIGGLSPATAGVILRSLTAFEAQGMTDFFGEPEFDTSEFLRTGPDGRGVVSVLELPAVQDKPQLFSTFLMWLLADLFHDLPEIGDADKPKLVFFFDEAHLLFTDASRAFLDSITRTVRLIRSKGVGVFFVTQTPKDVPADVLGQLGNRVQHALRAFTPDDQKALKATVKTFPNSAYDLEELLTGLGTGEAVVTVLSETGAPTPVAATRLRAPESLMGPVDGADLDRAVRSSPLYARYAQAVDRESAYERLAAAEAGRTAQDREAARAGGPERAGGTAAGERSGREEAGRPSLVEQVVDSGAFRSLARSVGTQLGREITRSLFGTARRGR</sequence>
<feature type="region of interest" description="Disordered" evidence="1">
    <location>
        <begin position="466"/>
        <end position="506"/>
    </location>
</feature>
<feature type="compositionally biased region" description="Low complexity" evidence="1">
    <location>
        <begin position="479"/>
        <end position="493"/>
    </location>
</feature>
<accession>A0ABT6AC92</accession>
<evidence type="ECO:0000313" key="4">
    <source>
        <dbReference type="Proteomes" id="UP001221150"/>
    </source>
</evidence>
<name>A0ABT6AC92_9ACTN</name>
<dbReference type="SUPFAM" id="SSF52540">
    <property type="entry name" value="P-loop containing nucleoside triphosphate hydrolases"/>
    <property type="match status" value="1"/>
</dbReference>
<evidence type="ECO:0000256" key="1">
    <source>
        <dbReference type="SAM" id="MobiDB-lite"/>
    </source>
</evidence>
<proteinExistence type="predicted"/>
<dbReference type="Proteomes" id="UP001221150">
    <property type="component" value="Unassembled WGS sequence"/>
</dbReference>
<organism evidence="3 4">
    <name type="scientific">Streptomyces tropicalis</name>
    <dbReference type="NCBI Taxonomy" id="3034234"/>
    <lineage>
        <taxon>Bacteria</taxon>
        <taxon>Bacillati</taxon>
        <taxon>Actinomycetota</taxon>
        <taxon>Actinomycetes</taxon>
        <taxon>Kitasatosporales</taxon>
        <taxon>Streptomycetaceae</taxon>
        <taxon>Streptomyces</taxon>
    </lineage>
</organism>
<dbReference type="PANTHER" id="PTHR30121">
    <property type="entry name" value="UNCHARACTERIZED PROTEIN YJGR-RELATED"/>
    <property type="match status" value="1"/>
</dbReference>
<dbReference type="PANTHER" id="PTHR30121:SF6">
    <property type="entry name" value="SLR6007 PROTEIN"/>
    <property type="match status" value="1"/>
</dbReference>
<dbReference type="RefSeq" id="WP_276111826.1">
    <property type="nucleotide sequence ID" value="NZ_JARJBB010000020.1"/>
</dbReference>
<feature type="domain" description="Helicase HerA-like C-terminal" evidence="2">
    <location>
        <begin position="53"/>
        <end position="539"/>
    </location>
</feature>